<keyword evidence="3 6" id="KW-0812">Transmembrane</keyword>
<feature type="transmembrane region" description="Helical" evidence="6">
    <location>
        <begin position="41"/>
        <end position="63"/>
    </location>
</feature>
<protein>
    <submittedName>
        <fullName evidence="7">Uncharacterized protein</fullName>
    </submittedName>
</protein>
<sequence>MKEMNSTDFSVFLSNLLKEYMNGEKNSTNPSPAKPQDDFEVVYVLLVLCFFGFFTFGIMVSYIRSKKRESSKDPFHTYVERGWEKEDKQMFEARTMATNNTCLLIHKEFPVEQPSNEIPVMKPL</sequence>
<dbReference type="PANTHER" id="PTHR15282">
    <property type="entry name" value="POTASSIUM VOLTAGE-GATED CHANNEL SUBFAMILY E MEMBER 1, 3"/>
    <property type="match status" value="1"/>
</dbReference>
<proteinExistence type="inferred from homology"/>
<dbReference type="GO" id="GO:0008076">
    <property type="term" value="C:voltage-gated potassium channel complex"/>
    <property type="evidence" value="ECO:0007669"/>
    <property type="project" value="TreeGrafter"/>
</dbReference>
<dbReference type="GO" id="GO:0015459">
    <property type="term" value="F:potassium channel regulator activity"/>
    <property type="evidence" value="ECO:0007669"/>
    <property type="project" value="TreeGrafter"/>
</dbReference>
<comment type="subcellular location">
    <subcellularLocation>
        <location evidence="1">Membrane</location>
        <topology evidence="1">Single-pass membrane protein</topology>
    </subcellularLocation>
</comment>
<dbReference type="PANTHER" id="PTHR15282:SF10">
    <property type="entry name" value="POTASSIUM VOLTAGE-GATED CHANNEL SUBFAMILY E MEMBER 1"/>
    <property type="match status" value="1"/>
</dbReference>
<dbReference type="EMBL" id="JANPWB010000012">
    <property type="protein sequence ID" value="KAJ1113142.1"/>
    <property type="molecule type" value="Genomic_DNA"/>
</dbReference>
<dbReference type="GO" id="GO:0097623">
    <property type="term" value="P:potassium ion export across plasma membrane"/>
    <property type="evidence" value="ECO:0007669"/>
    <property type="project" value="TreeGrafter"/>
</dbReference>
<dbReference type="GO" id="GO:0086091">
    <property type="term" value="P:regulation of heart rate by cardiac conduction"/>
    <property type="evidence" value="ECO:0007669"/>
    <property type="project" value="TreeGrafter"/>
</dbReference>
<dbReference type="PRINTS" id="PR00168">
    <property type="entry name" value="KCNECHANNEL"/>
</dbReference>
<dbReference type="Pfam" id="PF02060">
    <property type="entry name" value="ISK_Channel"/>
    <property type="match status" value="1"/>
</dbReference>
<evidence type="ECO:0000313" key="8">
    <source>
        <dbReference type="Proteomes" id="UP001066276"/>
    </source>
</evidence>
<keyword evidence="5 6" id="KW-0472">Membrane</keyword>
<accession>A0AAV7NAM1</accession>
<dbReference type="GO" id="GO:1902282">
    <property type="term" value="F:voltage-gated potassium channel activity involved in ventricular cardiac muscle cell action potential repolarization"/>
    <property type="evidence" value="ECO:0007669"/>
    <property type="project" value="TreeGrafter"/>
</dbReference>
<keyword evidence="8" id="KW-1185">Reference proteome</keyword>
<dbReference type="AlphaFoldDB" id="A0AAV7NAM1"/>
<evidence type="ECO:0000256" key="5">
    <source>
        <dbReference type="ARBA" id="ARBA00023136"/>
    </source>
</evidence>
<evidence type="ECO:0000256" key="3">
    <source>
        <dbReference type="ARBA" id="ARBA00022692"/>
    </source>
</evidence>
<evidence type="ECO:0000256" key="4">
    <source>
        <dbReference type="ARBA" id="ARBA00022989"/>
    </source>
</evidence>
<dbReference type="InterPro" id="IPR000369">
    <property type="entry name" value="K_chnl_KCNE"/>
</dbReference>
<organism evidence="7 8">
    <name type="scientific">Pleurodeles waltl</name>
    <name type="common">Iberian ribbed newt</name>
    <dbReference type="NCBI Taxonomy" id="8319"/>
    <lineage>
        <taxon>Eukaryota</taxon>
        <taxon>Metazoa</taxon>
        <taxon>Chordata</taxon>
        <taxon>Craniata</taxon>
        <taxon>Vertebrata</taxon>
        <taxon>Euteleostomi</taxon>
        <taxon>Amphibia</taxon>
        <taxon>Batrachia</taxon>
        <taxon>Caudata</taxon>
        <taxon>Salamandroidea</taxon>
        <taxon>Salamandridae</taxon>
        <taxon>Pleurodelinae</taxon>
        <taxon>Pleurodeles</taxon>
    </lineage>
</organism>
<dbReference type="GO" id="GO:0005251">
    <property type="term" value="F:delayed rectifier potassium channel activity"/>
    <property type="evidence" value="ECO:0007669"/>
    <property type="project" value="TreeGrafter"/>
</dbReference>
<name>A0AAV7NAM1_PLEWA</name>
<dbReference type="GO" id="GO:0044325">
    <property type="term" value="F:transmembrane transporter binding"/>
    <property type="evidence" value="ECO:0007669"/>
    <property type="project" value="TreeGrafter"/>
</dbReference>
<keyword evidence="4 6" id="KW-1133">Transmembrane helix</keyword>
<dbReference type="GO" id="GO:0060307">
    <property type="term" value="P:regulation of ventricular cardiac muscle cell membrane repolarization"/>
    <property type="evidence" value="ECO:0007669"/>
    <property type="project" value="TreeGrafter"/>
</dbReference>
<evidence type="ECO:0000313" key="7">
    <source>
        <dbReference type="EMBL" id="KAJ1113142.1"/>
    </source>
</evidence>
<gene>
    <name evidence="7" type="ORF">NDU88_001397</name>
</gene>
<reference evidence="7" key="1">
    <citation type="journal article" date="2022" name="bioRxiv">
        <title>Sequencing and chromosome-scale assembly of the giantPleurodeles waltlgenome.</title>
        <authorList>
            <person name="Brown T."/>
            <person name="Elewa A."/>
            <person name="Iarovenko S."/>
            <person name="Subramanian E."/>
            <person name="Araus A.J."/>
            <person name="Petzold A."/>
            <person name="Susuki M."/>
            <person name="Suzuki K.-i.T."/>
            <person name="Hayashi T."/>
            <person name="Toyoda A."/>
            <person name="Oliveira C."/>
            <person name="Osipova E."/>
            <person name="Leigh N.D."/>
            <person name="Simon A."/>
            <person name="Yun M.H."/>
        </authorList>
    </citation>
    <scope>NUCLEOTIDE SEQUENCE</scope>
    <source>
        <strain evidence="7">20211129_DDA</strain>
        <tissue evidence="7">Liver</tissue>
    </source>
</reference>
<evidence type="ECO:0000256" key="6">
    <source>
        <dbReference type="SAM" id="Phobius"/>
    </source>
</evidence>
<comment type="caution">
    <text evidence="7">The sequence shown here is derived from an EMBL/GenBank/DDBJ whole genome shotgun (WGS) entry which is preliminary data.</text>
</comment>
<evidence type="ECO:0000256" key="2">
    <source>
        <dbReference type="ARBA" id="ARBA00005688"/>
    </source>
</evidence>
<dbReference type="Proteomes" id="UP001066276">
    <property type="component" value="Chromosome 8"/>
</dbReference>
<comment type="similarity">
    <text evidence="2">Belongs to the potassium channel KCNE family.</text>
</comment>
<evidence type="ECO:0000256" key="1">
    <source>
        <dbReference type="ARBA" id="ARBA00004167"/>
    </source>
</evidence>